<gene>
    <name evidence="2" type="ORF">C9J52_15915</name>
</gene>
<accession>A0ABX5GPC7</accession>
<organism evidence="2 3">
    <name type="scientific">Photobacterium iliopiscarium</name>
    <dbReference type="NCBI Taxonomy" id="56192"/>
    <lineage>
        <taxon>Bacteria</taxon>
        <taxon>Pseudomonadati</taxon>
        <taxon>Pseudomonadota</taxon>
        <taxon>Gammaproteobacteria</taxon>
        <taxon>Vibrionales</taxon>
        <taxon>Vibrionaceae</taxon>
        <taxon>Photobacterium</taxon>
    </lineage>
</organism>
<comment type="caution">
    <text evidence="2">The sequence shown here is derived from an EMBL/GenBank/DDBJ whole genome shotgun (WGS) entry which is preliminary data.</text>
</comment>
<sequence length="151" mass="17279">MKKLYTAFCLMALTLSTSAFADWTLQNDNGDWQDCGPAKVDAVRVEHGAIFTLLNNKENHWKAWKRIALSRSNYNYIDNPVQLSVTANNSKPMTQQQKNLRFNTEMESSQFQSLLENALLRNKTVTVRFTGPEVCNTDNWSSNAVMIQLNR</sequence>
<evidence type="ECO:0000313" key="2">
    <source>
        <dbReference type="EMBL" id="PSW93077.1"/>
    </source>
</evidence>
<dbReference type="EMBL" id="PYOP01000030">
    <property type="protein sequence ID" value="PSW93077.1"/>
    <property type="molecule type" value="Genomic_DNA"/>
</dbReference>
<keyword evidence="3" id="KW-1185">Reference proteome</keyword>
<proteinExistence type="predicted"/>
<feature type="signal peptide" evidence="1">
    <location>
        <begin position="1"/>
        <end position="21"/>
    </location>
</feature>
<dbReference type="Proteomes" id="UP000241190">
    <property type="component" value="Unassembled WGS sequence"/>
</dbReference>
<feature type="chain" id="PRO_5046286184" evidence="1">
    <location>
        <begin position="22"/>
        <end position="151"/>
    </location>
</feature>
<evidence type="ECO:0000313" key="3">
    <source>
        <dbReference type="Proteomes" id="UP000241190"/>
    </source>
</evidence>
<dbReference type="RefSeq" id="WP_045036294.1">
    <property type="nucleotide sequence ID" value="NZ_JZSR01000007.1"/>
</dbReference>
<reference evidence="2 3" key="1">
    <citation type="submission" date="2018-03" db="EMBL/GenBank/DDBJ databases">
        <title>Whole genome sequencing of Histamine producing bacteria.</title>
        <authorList>
            <person name="Butler K."/>
        </authorList>
    </citation>
    <scope>NUCLEOTIDE SEQUENCE [LARGE SCALE GENOMIC DNA]</scope>
    <source>
        <strain evidence="2 3">ATCC 51761</strain>
    </source>
</reference>
<protein>
    <submittedName>
        <fullName evidence="2">Uncharacterized protein</fullName>
    </submittedName>
</protein>
<evidence type="ECO:0000256" key="1">
    <source>
        <dbReference type="SAM" id="SignalP"/>
    </source>
</evidence>
<keyword evidence="1" id="KW-0732">Signal</keyword>
<name>A0ABX5GPC7_9GAMM</name>